<dbReference type="GO" id="GO:0033503">
    <property type="term" value="C:HULC complex"/>
    <property type="evidence" value="ECO:0007669"/>
    <property type="project" value="TreeGrafter"/>
</dbReference>
<keyword evidence="6 14" id="KW-0479">Metal-binding</keyword>
<dbReference type="InterPro" id="IPR017907">
    <property type="entry name" value="Znf_RING_CS"/>
</dbReference>
<evidence type="ECO:0000256" key="6">
    <source>
        <dbReference type="ARBA" id="ARBA00022723"/>
    </source>
</evidence>
<feature type="compositionally biased region" description="Low complexity" evidence="16">
    <location>
        <begin position="348"/>
        <end position="370"/>
    </location>
</feature>
<evidence type="ECO:0000256" key="14">
    <source>
        <dbReference type="RuleBase" id="RU365038"/>
    </source>
</evidence>
<protein>
    <recommendedName>
        <fullName evidence="14">E3 ubiquitin protein ligase</fullName>
        <ecNumber evidence="14">2.3.2.27</ecNumber>
    </recommendedName>
</protein>
<dbReference type="CDD" id="cd16499">
    <property type="entry name" value="RING-HC_Bre1-like"/>
    <property type="match status" value="1"/>
</dbReference>
<keyword evidence="5 14" id="KW-0808">Transferase</keyword>
<dbReference type="EC" id="2.3.2.27" evidence="14"/>
<evidence type="ECO:0000256" key="7">
    <source>
        <dbReference type="ARBA" id="ARBA00022771"/>
    </source>
</evidence>
<dbReference type="SMART" id="SM00184">
    <property type="entry name" value="RING"/>
    <property type="match status" value="1"/>
</dbReference>
<dbReference type="GO" id="GO:0061630">
    <property type="term" value="F:ubiquitin protein ligase activity"/>
    <property type="evidence" value="ECO:0007669"/>
    <property type="project" value="UniProtKB-EC"/>
</dbReference>
<evidence type="ECO:0000256" key="2">
    <source>
        <dbReference type="ARBA" id="ARBA00004123"/>
    </source>
</evidence>
<dbReference type="GO" id="GO:0005634">
    <property type="term" value="C:nucleus"/>
    <property type="evidence" value="ECO:0007669"/>
    <property type="project" value="UniProtKB-SubCell"/>
</dbReference>
<reference evidence="18" key="1">
    <citation type="submission" date="2013-04" db="EMBL/GenBank/DDBJ databases">
        <title>The Genome Sequence of Fonticula alba ATCC 38817.</title>
        <authorList>
            <consortium name="The Broad Institute Genomics Platform"/>
            <person name="Russ C."/>
            <person name="Cuomo C."/>
            <person name="Burger G."/>
            <person name="Gray M.W."/>
            <person name="Holland P.W.H."/>
            <person name="King N."/>
            <person name="Lang F.B.F."/>
            <person name="Roger A.J."/>
            <person name="Ruiz-Trillo I."/>
            <person name="Brown M."/>
            <person name="Walker B."/>
            <person name="Young S."/>
            <person name="Zeng Q."/>
            <person name="Gargeya S."/>
            <person name="Fitzgerald M."/>
            <person name="Haas B."/>
            <person name="Abouelleil A."/>
            <person name="Allen A.W."/>
            <person name="Alvarado L."/>
            <person name="Arachchi H.M."/>
            <person name="Berlin A.M."/>
            <person name="Chapman S.B."/>
            <person name="Gainer-Dewar J."/>
            <person name="Goldberg J."/>
            <person name="Griggs A."/>
            <person name="Gujja S."/>
            <person name="Hansen M."/>
            <person name="Howarth C."/>
            <person name="Imamovic A."/>
            <person name="Ireland A."/>
            <person name="Larimer J."/>
            <person name="McCowan C."/>
            <person name="Murphy C."/>
            <person name="Pearson M."/>
            <person name="Poon T.W."/>
            <person name="Priest M."/>
            <person name="Roberts A."/>
            <person name="Saif S."/>
            <person name="Shea T."/>
            <person name="Sisk P."/>
            <person name="Sykes S."/>
            <person name="Wortman J."/>
            <person name="Nusbaum C."/>
            <person name="Birren B."/>
        </authorList>
    </citation>
    <scope>NUCLEOTIDE SEQUENCE [LARGE SCALE GENOMIC DNA]</scope>
    <source>
        <strain evidence="18">ATCC 38817</strain>
    </source>
</reference>
<dbReference type="GO" id="GO:0008270">
    <property type="term" value="F:zinc ion binding"/>
    <property type="evidence" value="ECO:0007669"/>
    <property type="project" value="UniProtKB-KW"/>
</dbReference>
<evidence type="ECO:0000256" key="4">
    <source>
        <dbReference type="ARBA" id="ARBA00005555"/>
    </source>
</evidence>
<evidence type="ECO:0000259" key="17">
    <source>
        <dbReference type="PROSITE" id="PS50089"/>
    </source>
</evidence>
<dbReference type="InterPro" id="IPR001841">
    <property type="entry name" value="Znf_RING"/>
</dbReference>
<dbReference type="PROSITE" id="PS50089">
    <property type="entry name" value="ZF_RING_2"/>
    <property type="match status" value="1"/>
</dbReference>
<evidence type="ECO:0000313" key="19">
    <source>
        <dbReference type="Proteomes" id="UP000030693"/>
    </source>
</evidence>
<dbReference type="PANTHER" id="PTHR23163:SF0">
    <property type="entry name" value="E3 UBIQUITIN-PROTEIN LIGASE BRE1"/>
    <property type="match status" value="1"/>
</dbReference>
<dbReference type="Pfam" id="PF00097">
    <property type="entry name" value="zf-C3HC4"/>
    <property type="match status" value="1"/>
</dbReference>
<keyword evidence="9 14" id="KW-0862">Zinc</keyword>
<dbReference type="InterPro" id="IPR018957">
    <property type="entry name" value="Znf_C3HC4_RING-type"/>
</dbReference>
<dbReference type="eggNOG" id="KOG0978">
    <property type="taxonomic scope" value="Eukaryota"/>
</dbReference>
<dbReference type="Proteomes" id="UP000030693">
    <property type="component" value="Unassembled WGS sequence"/>
</dbReference>
<dbReference type="RefSeq" id="XP_009493687.1">
    <property type="nucleotide sequence ID" value="XM_009495412.1"/>
</dbReference>
<feature type="region of interest" description="Disordered" evidence="16">
    <location>
        <begin position="1"/>
        <end position="47"/>
    </location>
</feature>
<dbReference type="UniPathway" id="UPA00143"/>
<dbReference type="OMA" id="NERFAHD"/>
<evidence type="ECO:0000256" key="16">
    <source>
        <dbReference type="SAM" id="MobiDB-lite"/>
    </source>
</evidence>
<comment type="subcellular location">
    <subcellularLocation>
        <location evidence="2 14">Nucleus</location>
    </subcellularLocation>
</comment>
<comment type="catalytic activity">
    <reaction evidence="1 14">
        <text>S-ubiquitinyl-[E2 ubiquitin-conjugating enzyme]-L-cysteine + [acceptor protein]-L-lysine = [E2 ubiquitin-conjugating enzyme]-L-cysteine + N(6)-ubiquitinyl-[acceptor protein]-L-lysine.</text>
        <dbReference type="EC" id="2.3.2.27"/>
    </reaction>
</comment>
<organism evidence="18">
    <name type="scientific">Fonticula alba</name>
    <name type="common">Slime mold</name>
    <dbReference type="NCBI Taxonomy" id="691883"/>
    <lineage>
        <taxon>Eukaryota</taxon>
        <taxon>Rotosphaerida</taxon>
        <taxon>Fonticulaceae</taxon>
        <taxon>Fonticula</taxon>
    </lineage>
</organism>
<dbReference type="GeneID" id="20526240"/>
<evidence type="ECO:0000256" key="9">
    <source>
        <dbReference type="ARBA" id="ARBA00022833"/>
    </source>
</evidence>
<dbReference type="OrthoDB" id="10266039at2759"/>
<evidence type="ECO:0000256" key="10">
    <source>
        <dbReference type="ARBA" id="ARBA00022853"/>
    </source>
</evidence>
<keyword evidence="10 14" id="KW-0156">Chromatin regulator</keyword>
<feature type="domain" description="RING-type" evidence="17">
    <location>
        <begin position="854"/>
        <end position="892"/>
    </location>
</feature>
<keyword evidence="8 14" id="KW-0833">Ubl conjugation pathway</keyword>
<gene>
    <name evidence="18" type="ORF">H696_01515</name>
</gene>
<name>A0A058ZCK2_FONAL</name>
<feature type="compositionally biased region" description="Polar residues" evidence="16">
    <location>
        <begin position="1"/>
        <end position="10"/>
    </location>
</feature>
<dbReference type="GO" id="GO:0006325">
    <property type="term" value="P:chromatin organization"/>
    <property type="evidence" value="ECO:0007669"/>
    <property type="project" value="UniProtKB-KW"/>
</dbReference>
<accession>A0A058ZCK2</accession>
<keyword evidence="11 14" id="KW-0175">Coiled coil</keyword>
<evidence type="ECO:0000256" key="3">
    <source>
        <dbReference type="ARBA" id="ARBA00004906"/>
    </source>
</evidence>
<evidence type="ECO:0000313" key="18">
    <source>
        <dbReference type="EMBL" id="KCV72109.1"/>
    </source>
</evidence>
<dbReference type="STRING" id="691883.A0A058ZCK2"/>
<dbReference type="AlphaFoldDB" id="A0A058ZCK2"/>
<keyword evidence="19" id="KW-1185">Reference proteome</keyword>
<comment type="pathway">
    <text evidence="3 14">Protein modification; protein ubiquitination.</text>
</comment>
<sequence>MAADPATSSPSRKRQPDPARAADNPPGKRAATLPVADIPREPTQVDESLTQIQTVTLSWQRDSLFRQLHAERALRVEAERRARLSELSAAESARTLASIDAAWKQSISDVNTIILQLSQFLSDSTSVSSSALQSFQAISQLPSMLDALLGPVIPFSAEQREEARRLIARQSGIGSADDGDDDENDAQPGASGSGKLGDSILGLPGLADPLQPETALLPDHREQLLTPWRRLSDLLLQAGRGSFTAGPAPSAADTLIAELTARQRTTLAAMSMAAADAHFSRFQARTALSKYEDARDQVELTSRRVARLEQSLKAGALGEAGAVAASAAALAVASGQPEVPVGGPGPAGSPTGDPTAANATPGAGSAVTTNGASGAGGAPAAGAAVDAGAALQASEELAAARELADLRLAEAEQLRSEKLDLQRMQVKLQADLAELPDDVITATPTYRRLAAHAAVLAAHATEARNALATALASENDVQAKRREHNERFAHDELERREALKHEIRSIEKESLRLRVERDHLRGLLEAQKSRAQSAENSSAQQGELAESLAHVNTMLTRVVSRLCQSEPVSTRELATTLQASLAASEVLGEVARGSSVKSEDGTSSSSGAGLGSGGSVSALPGLDGDLLQELSQLAAAYQALQERQRSLLGNMSELDDANNRLYNDKIRSQQQMTSINRTRELLYAKVAPLDRVARTVEEHMRKAESLEKSMRQQLACFEFEAVALRLATEAHRRHAAETALTLTEYSTQQQKNADRVQFLESSIDKYLTKSEREAQRARRLDEEVTLLRRRERGLSAALTAANAAANAAAASSSLASASGTNLAGLGGSGLGHHDEDELSSLKKELQSYRTLMKCGVCMRNDKNAVITQCFHCFCRSCLDTRVSTRQRGCPACGARFGANDVHTIYI</sequence>
<keyword evidence="7 13" id="KW-0863">Zinc-finger</keyword>
<dbReference type="EMBL" id="KB932202">
    <property type="protein sequence ID" value="KCV72109.1"/>
    <property type="molecule type" value="Genomic_DNA"/>
</dbReference>
<proteinExistence type="inferred from homology"/>
<evidence type="ECO:0000256" key="12">
    <source>
        <dbReference type="ARBA" id="ARBA00023242"/>
    </source>
</evidence>
<evidence type="ECO:0000256" key="11">
    <source>
        <dbReference type="ARBA" id="ARBA00023054"/>
    </source>
</evidence>
<dbReference type="InterPro" id="IPR013956">
    <property type="entry name" value="E3_ubiquit_lig_Bre1"/>
</dbReference>
<feature type="region of interest" description="Disordered" evidence="16">
    <location>
        <begin position="336"/>
        <end position="370"/>
    </location>
</feature>
<feature type="region of interest" description="Disordered" evidence="16">
    <location>
        <begin position="172"/>
        <end position="198"/>
    </location>
</feature>
<comment type="similarity">
    <text evidence="4 14">Belongs to the BRE1 family.</text>
</comment>
<evidence type="ECO:0000256" key="15">
    <source>
        <dbReference type="SAM" id="Coils"/>
    </source>
</evidence>
<evidence type="ECO:0000256" key="1">
    <source>
        <dbReference type="ARBA" id="ARBA00000900"/>
    </source>
</evidence>
<evidence type="ECO:0000256" key="8">
    <source>
        <dbReference type="ARBA" id="ARBA00022786"/>
    </source>
</evidence>
<feature type="region of interest" description="Disordered" evidence="16">
    <location>
        <begin position="592"/>
        <end position="613"/>
    </location>
</feature>
<dbReference type="PANTHER" id="PTHR23163">
    <property type="entry name" value="RING FINGER PROTEIN-RELATED"/>
    <property type="match status" value="1"/>
</dbReference>
<feature type="coiled-coil region" evidence="15">
    <location>
        <begin position="489"/>
        <end position="516"/>
    </location>
</feature>
<evidence type="ECO:0000256" key="5">
    <source>
        <dbReference type="ARBA" id="ARBA00022679"/>
    </source>
</evidence>
<dbReference type="SUPFAM" id="SSF57850">
    <property type="entry name" value="RING/U-box"/>
    <property type="match status" value="1"/>
</dbReference>
<dbReference type="InterPro" id="IPR013083">
    <property type="entry name" value="Znf_RING/FYVE/PHD"/>
</dbReference>
<dbReference type="PROSITE" id="PS00518">
    <property type="entry name" value="ZF_RING_1"/>
    <property type="match status" value="1"/>
</dbReference>
<keyword evidence="12 14" id="KW-0539">Nucleus</keyword>
<dbReference type="GO" id="GO:0016567">
    <property type="term" value="P:protein ubiquitination"/>
    <property type="evidence" value="ECO:0007669"/>
    <property type="project" value="UniProtKB-UniRule"/>
</dbReference>
<evidence type="ECO:0000256" key="13">
    <source>
        <dbReference type="PROSITE-ProRule" id="PRU00175"/>
    </source>
</evidence>
<dbReference type="Gene3D" id="3.30.40.10">
    <property type="entry name" value="Zinc/RING finger domain, C3HC4 (zinc finger)"/>
    <property type="match status" value="1"/>
</dbReference>